<comment type="similarity">
    <text evidence="4 11">In the N-terminal section; belongs to the cytidine and deoxycytidylate deaminase family.</text>
</comment>
<dbReference type="EMBL" id="JACRSX010000002">
    <property type="protein sequence ID" value="MBC8561635.1"/>
    <property type="molecule type" value="Genomic_DNA"/>
</dbReference>
<dbReference type="SUPFAM" id="SSF53927">
    <property type="entry name" value="Cytidine deaminase-like"/>
    <property type="match status" value="1"/>
</dbReference>
<feature type="domain" description="CMP/dCMP-type deaminase" evidence="12">
    <location>
        <begin position="1"/>
        <end position="122"/>
    </location>
</feature>
<evidence type="ECO:0000256" key="1">
    <source>
        <dbReference type="ARBA" id="ARBA00002151"/>
    </source>
</evidence>
<dbReference type="NCBIfam" id="TIGR00326">
    <property type="entry name" value="eubact_ribD"/>
    <property type="match status" value="1"/>
</dbReference>
<dbReference type="Gene3D" id="3.40.430.10">
    <property type="entry name" value="Dihydrofolate Reductase, subunit A"/>
    <property type="match status" value="1"/>
</dbReference>
<dbReference type="PANTHER" id="PTHR38011">
    <property type="entry name" value="DIHYDROFOLATE REDUCTASE FAMILY PROTEIN (AFU_ORTHOLOGUE AFUA_8G06820)"/>
    <property type="match status" value="1"/>
</dbReference>
<keyword evidence="11 13" id="KW-0378">Hydrolase</keyword>
<comment type="catalytic activity">
    <reaction evidence="10 11">
        <text>2,5-diamino-6-hydroxy-4-(5-phosphoribosylamino)-pyrimidine + H2O + H(+) = 5-amino-6-(5-phospho-D-ribosylamino)uracil + NH4(+)</text>
        <dbReference type="Rhea" id="RHEA:21868"/>
        <dbReference type="ChEBI" id="CHEBI:15377"/>
        <dbReference type="ChEBI" id="CHEBI:15378"/>
        <dbReference type="ChEBI" id="CHEBI:28938"/>
        <dbReference type="ChEBI" id="CHEBI:58453"/>
        <dbReference type="ChEBI" id="CHEBI:58614"/>
        <dbReference type="EC" id="3.5.4.26"/>
    </reaction>
</comment>
<comment type="cofactor">
    <cofactor evidence="11">
        <name>Zn(2+)</name>
        <dbReference type="ChEBI" id="CHEBI:29105"/>
    </cofactor>
    <text evidence="11">Binds 1 zinc ion.</text>
</comment>
<dbReference type="Proteomes" id="UP000606193">
    <property type="component" value="Unassembled WGS sequence"/>
</dbReference>
<comment type="pathway">
    <text evidence="3 11">Cofactor biosynthesis; riboflavin biosynthesis; 5-amino-6-(D-ribitylamino)uracil from GTP: step 3/4.</text>
</comment>
<evidence type="ECO:0000313" key="14">
    <source>
        <dbReference type="Proteomes" id="UP000606193"/>
    </source>
</evidence>
<dbReference type="PIRSF" id="PIRSF006769">
    <property type="entry name" value="RibD"/>
    <property type="match status" value="1"/>
</dbReference>
<evidence type="ECO:0000256" key="6">
    <source>
        <dbReference type="ARBA" id="ARBA00022857"/>
    </source>
</evidence>
<dbReference type="PANTHER" id="PTHR38011:SF7">
    <property type="entry name" value="2,5-DIAMINO-6-RIBOSYLAMINO-4(3H)-PYRIMIDINONE 5'-PHOSPHATE REDUCTASE"/>
    <property type="match status" value="1"/>
</dbReference>
<comment type="catalytic activity">
    <reaction evidence="9 11">
        <text>5-amino-6-(5-phospho-D-ribitylamino)uracil + NADP(+) = 5-amino-6-(5-phospho-D-ribosylamino)uracil + NADPH + H(+)</text>
        <dbReference type="Rhea" id="RHEA:17845"/>
        <dbReference type="ChEBI" id="CHEBI:15378"/>
        <dbReference type="ChEBI" id="CHEBI:57783"/>
        <dbReference type="ChEBI" id="CHEBI:58349"/>
        <dbReference type="ChEBI" id="CHEBI:58421"/>
        <dbReference type="ChEBI" id="CHEBI:58453"/>
        <dbReference type="EC" id="1.1.1.193"/>
    </reaction>
</comment>
<dbReference type="InterPro" id="IPR050765">
    <property type="entry name" value="Riboflavin_Biosynth_HTPR"/>
</dbReference>
<dbReference type="NCBIfam" id="TIGR00227">
    <property type="entry name" value="ribD_Cterm"/>
    <property type="match status" value="1"/>
</dbReference>
<dbReference type="InterPro" id="IPR016193">
    <property type="entry name" value="Cytidine_deaminase-like"/>
</dbReference>
<name>A0ABR7MZW5_9FIRM</name>
<dbReference type="PROSITE" id="PS51747">
    <property type="entry name" value="CYT_DCMP_DEAMINASES_2"/>
    <property type="match status" value="1"/>
</dbReference>
<accession>A0ABR7MZW5</accession>
<organism evidence="13 14">
    <name type="scientific">Jutongia huaianensis</name>
    <dbReference type="NCBI Taxonomy" id="2763668"/>
    <lineage>
        <taxon>Bacteria</taxon>
        <taxon>Bacillati</taxon>
        <taxon>Bacillota</taxon>
        <taxon>Clostridia</taxon>
        <taxon>Lachnospirales</taxon>
        <taxon>Lachnospiraceae</taxon>
        <taxon>Jutongia</taxon>
    </lineage>
</organism>
<evidence type="ECO:0000259" key="12">
    <source>
        <dbReference type="PROSITE" id="PS51747"/>
    </source>
</evidence>
<dbReference type="SUPFAM" id="SSF53597">
    <property type="entry name" value="Dihydrofolate reductase-like"/>
    <property type="match status" value="1"/>
</dbReference>
<dbReference type="CDD" id="cd01284">
    <property type="entry name" value="Riboflavin_deaminase-reductase"/>
    <property type="match status" value="1"/>
</dbReference>
<sequence length="360" mass="39639">MDEKYMRRAIELARKGEGHVNPNPLVGAVIVRDEEILAEGYHARYGDLHAERSAFANLKTDATGAEMYVTLEPCCHYGKQPPCTQAIIEHGIRKVYVGSDDPNALVAGKGIRQLQDAGITVETHVLKEECDALNDVFFHYITTHTPYVVMKYAMTMDGKIACHTGASKWVTGEEARAHVQRMRNKYTGIMVGVQTVLADDPLLTCRIPEGRNPIRIICDSSLRTPLDSQIVRTAEEVETILATVKEDPERIAAYEEKGVQVLVTRQKDGRVDLADLMEKLGERKIDSILLEGGGTLNYSALQAGIVQHVQAYIAPKLFGGGEGFTPVRGIGVDDPAQAWILTNRKVTSLGEDLLMEADVI</sequence>
<evidence type="ECO:0000256" key="11">
    <source>
        <dbReference type="PIRNR" id="PIRNR006769"/>
    </source>
</evidence>
<dbReference type="GO" id="GO:0008835">
    <property type="term" value="F:diaminohydroxyphosphoribosylaminopyrimidine deaminase activity"/>
    <property type="evidence" value="ECO:0007669"/>
    <property type="project" value="UniProtKB-EC"/>
</dbReference>
<dbReference type="InterPro" id="IPR004794">
    <property type="entry name" value="Eubact_RibD"/>
</dbReference>
<evidence type="ECO:0000256" key="7">
    <source>
        <dbReference type="ARBA" id="ARBA00023002"/>
    </source>
</evidence>
<dbReference type="InterPro" id="IPR002125">
    <property type="entry name" value="CMP_dCMP_dom"/>
</dbReference>
<comment type="similarity">
    <text evidence="5 11">In the C-terminal section; belongs to the HTP reductase family.</text>
</comment>
<evidence type="ECO:0000256" key="8">
    <source>
        <dbReference type="ARBA" id="ARBA00023268"/>
    </source>
</evidence>
<dbReference type="EC" id="1.1.1.193" evidence="11"/>
<keyword evidence="14" id="KW-1185">Reference proteome</keyword>
<reference evidence="13 14" key="1">
    <citation type="submission" date="2020-08" db="EMBL/GenBank/DDBJ databases">
        <title>Genome public.</title>
        <authorList>
            <person name="Liu C."/>
            <person name="Sun Q."/>
        </authorList>
    </citation>
    <scope>NUCLEOTIDE SEQUENCE [LARGE SCALE GENOMIC DNA]</scope>
    <source>
        <strain evidence="13 14">NSJ-37</strain>
    </source>
</reference>
<dbReference type="InterPro" id="IPR024072">
    <property type="entry name" value="DHFR-like_dom_sf"/>
</dbReference>
<evidence type="ECO:0000256" key="4">
    <source>
        <dbReference type="ARBA" id="ARBA00005259"/>
    </source>
</evidence>
<keyword evidence="8" id="KW-0511">Multifunctional enzyme</keyword>
<evidence type="ECO:0000313" key="13">
    <source>
        <dbReference type="EMBL" id="MBC8561635.1"/>
    </source>
</evidence>
<keyword evidence="11" id="KW-0479">Metal-binding</keyword>
<proteinExistence type="inferred from homology"/>
<dbReference type="Gene3D" id="3.40.140.10">
    <property type="entry name" value="Cytidine Deaminase, domain 2"/>
    <property type="match status" value="1"/>
</dbReference>
<dbReference type="GO" id="GO:0008703">
    <property type="term" value="F:5-amino-6-(5-phosphoribosylamino)uracil reductase activity"/>
    <property type="evidence" value="ECO:0007669"/>
    <property type="project" value="UniProtKB-EC"/>
</dbReference>
<dbReference type="InterPro" id="IPR002734">
    <property type="entry name" value="RibDG_C"/>
</dbReference>
<keyword evidence="7 11" id="KW-0560">Oxidoreductase</keyword>
<dbReference type="Pfam" id="PF00383">
    <property type="entry name" value="dCMP_cyt_deam_1"/>
    <property type="match status" value="1"/>
</dbReference>
<protein>
    <recommendedName>
        <fullName evidence="11">Riboflavin biosynthesis protein RibD</fullName>
    </recommendedName>
    <domain>
        <recommendedName>
            <fullName evidence="11">Diaminohydroxyphosphoribosylaminopyrimidine deaminase</fullName>
            <shortName evidence="11">DRAP deaminase</shortName>
            <ecNumber evidence="11">3.5.4.26</ecNumber>
        </recommendedName>
        <alternativeName>
            <fullName evidence="11">Riboflavin-specific deaminase</fullName>
        </alternativeName>
    </domain>
    <domain>
        <recommendedName>
            <fullName evidence="11">5-amino-6-(5-phosphoribosylamino)uracil reductase</fullName>
            <ecNumber evidence="11">1.1.1.193</ecNumber>
        </recommendedName>
        <alternativeName>
            <fullName evidence="11">HTP reductase</fullName>
        </alternativeName>
    </domain>
</protein>
<evidence type="ECO:0000256" key="3">
    <source>
        <dbReference type="ARBA" id="ARBA00004910"/>
    </source>
</evidence>
<gene>
    <name evidence="13" type="primary">ribD</name>
    <name evidence="13" type="ORF">H8704_03155</name>
</gene>
<dbReference type="EC" id="3.5.4.26" evidence="11"/>
<comment type="pathway">
    <text evidence="2 11">Cofactor biosynthesis; riboflavin biosynthesis; 5-amino-6-(D-ribitylamino)uracil from GTP: step 2/4.</text>
</comment>
<evidence type="ECO:0000256" key="2">
    <source>
        <dbReference type="ARBA" id="ARBA00004882"/>
    </source>
</evidence>
<evidence type="ECO:0000256" key="5">
    <source>
        <dbReference type="ARBA" id="ARBA00007417"/>
    </source>
</evidence>
<evidence type="ECO:0000256" key="10">
    <source>
        <dbReference type="ARBA" id="ARBA00049886"/>
    </source>
</evidence>
<dbReference type="Pfam" id="PF01872">
    <property type="entry name" value="RibD_C"/>
    <property type="match status" value="1"/>
</dbReference>
<keyword evidence="11" id="KW-0686">Riboflavin biosynthesis</keyword>
<evidence type="ECO:0000256" key="9">
    <source>
        <dbReference type="ARBA" id="ARBA00049861"/>
    </source>
</evidence>
<comment type="function">
    <text evidence="1 11">Converts 2,5-diamino-6-(ribosylamino)-4(3h)-pyrimidinone 5'-phosphate into 5-amino-6-(ribosylamino)-2,4(1h,3h)-pyrimidinedione 5'-phosphate.</text>
</comment>
<dbReference type="RefSeq" id="WP_249297301.1">
    <property type="nucleotide sequence ID" value="NZ_JACRSX010000002.1"/>
</dbReference>
<keyword evidence="6 11" id="KW-0521">NADP</keyword>
<dbReference type="InterPro" id="IPR011549">
    <property type="entry name" value="RibD_C"/>
</dbReference>
<comment type="caution">
    <text evidence="13">The sequence shown here is derived from an EMBL/GenBank/DDBJ whole genome shotgun (WGS) entry which is preliminary data.</text>
</comment>
<keyword evidence="11" id="KW-0862">Zinc</keyword>